<feature type="region of interest" description="Disordered" evidence="2">
    <location>
        <begin position="1"/>
        <end position="42"/>
    </location>
</feature>
<dbReference type="PANTHER" id="PTHR11505">
    <property type="entry name" value="L1 TRANSPOSABLE ELEMENT-RELATED"/>
    <property type="match status" value="1"/>
</dbReference>
<dbReference type="SUPFAM" id="SSF57997">
    <property type="entry name" value="Tropomyosin"/>
    <property type="match status" value="1"/>
</dbReference>
<dbReference type="Gene3D" id="1.10.287.1490">
    <property type="match status" value="1"/>
</dbReference>
<feature type="compositionally biased region" description="Polar residues" evidence="2">
    <location>
        <begin position="29"/>
        <end position="41"/>
    </location>
</feature>
<dbReference type="AlphaFoldDB" id="A0AAW0N1Q3"/>
<dbReference type="InterPro" id="IPR004244">
    <property type="entry name" value="Transposase_22"/>
</dbReference>
<comment type="caution">
    <text evidence="3">The sequence shown here is derived from an EMBL/GenBank/DDBJ whole genome shotgun (WGS) entry which is preliminary data.</text>
</comment>
<keyword evidence="4" id="KW-1185">Reference proteome</keyword>
<gene>
    <name evidence="3" type="ORF">WMY93_026926</name>
</gene>
<keyword evidence="1" id="KW-0175">Coiled coil</keyword>
<evidence type="ECO:0000256" key="1">
    <source>
        <dbReference type="SAM" id="Coils"/>
    </source>
</evidence>
<accession>A0AAW0N1Q3</accession>
<dbReference type="EMBL" id="JBBPFD010000020">
    <property type="protein sequence ID" value="KAK7883803.1"/>
    <property type="molecule type" value="Genomic_DNA"/>
</dbReference>
<organism evidence="3 4">
    <name type="scientific">Mugilogobius chulae</name>
    <name type="common">yellowstripe goby</name>
    <dbReference type="NCBI Taxonomy" id="88201"/>
    <lineage>
        <taxon>Eukaryota</taxon>
        <taxon>Metazoa</taxon>
        <taxon>Chordata</taxon>
        <taxon>Craniata</taxon>
        <taxon>Vertebrata</taxon>
        <taxon>Euteleostomi</taxon>
        <taxon>Actinopterygii</taxon>
        <taxon>Neopterygii</taxon>
        <taxon>Teleostei</taxon>
        <taxon>Neoteleostei</taxon>
        <taxon>Acanthomorphata</taxon>
        <taxon>Gobiaria</taxon>
        <taxon>Gobiiformes</taxon>
        <taxon>Gobioidei</taxon>
        <taxon>Gobiidae</taxon>
        <taxon>Gobionellinae</taxon>
        <taxon>Mugilogobius</taxon>
    </lineage>
</organism>
<evidence type="ECO:0000313" key="3">
    <source>
        <dbReference type="EMBL" id="KAK7883803.1"/>
    </source>
</evidence>
<evidence type="ECO:0000256" key="2">
    <source>
        <dbReference type="SAM" id="MobiDB-lite"/>
    </source>
</evidence>
<reference evidence="4" key="1">
    <citation type="submission" date="2024-04" db="EMBL/GenBank/DDBJ databases">
        <title>Salinicola lusitanus LLJ914,a marine bacterium isolated from the Okinawa Trough.</title>
        <authorList>
            <person name="Li J."/>
        </authorList>
    </citation>
    <scope>NUCLEOTIDE SEQUENCE [LARGE SCALE GENOMIC DNA]</scope>
</reference>
<proteinExistence type="predicted"/>
<sequence>MSKQSALKQCEIFTHGRKTTTKDNPNPPQNKANTTSLATDTSPEEMAKIASMEEILAELWSMRGDFGGRLDAIDQRITGMTNTFTAFERKLSEARQEVADNTARIDQAETRIATTETAQEETATALKTAMKRIAQLETKTEDLENRARRKNLRIFGIREGIEGSRPLLEFVTEMIPTWLVLTLGTSRRPVPEDLRVRDGS</sequence>
<feature type="coiled-coil region" evidence="1">
    <location>
        <begin position="91"/>
        <end position="153"/>
    </location>
</feature>
<dbReference type="Proteomes" id="UP001460270">
    <property type="component" value="Unassembled WGS sequence"/>
</dbReference>
<evidence type="ECO:0000313" key="4">
    <source>
        <dbReference type="Proteomes" id="UP001460270"/>
    </source>
</evidence>
<protein>
    <submittedName>
        <fullName evidence="3">Uncharacterized protein</fullName>
    </submittedName>
</protein>
<name>A0AAW0N1Q3_9GOBI</name>